<keyword evidence="3" id="KW-1185">Reference proteome</keyword>
<dbReference type="Proteomes" id="UP000245207">
    <property type="component" value="Unassembled WGS sequence"/>
</dbReference>
<evidence type="ECO:0000313" key="2">
    <source>
        <dbReference type="EMBL" id="PWA80565.1"/>
    </source>
</evidence>
<reference evidence="2 3" key="1">
    <citation type="journal article" date="2018" name="Mol. Plant">
        <title>The genome of Artemisia annua provides insight into the evolution of Asteraceae family and artemisinin biosynthesis.</title>
        <authorList>
            <person name="Shen Q."/>
            <person name="Zhang L."/>
            <person name="Liao Z."/>
            <person name="Wang S."/>
            <person name="Yan T."/>
            <person name="Shi P."/>
            <person name="Liu M."/>
            <person name="Fu X."/>
            <person name="Pan Q."/>
            <person name="Wang Y."/>
            <person name="Lv Z."/>
            <person name="Lu X."/>
            <person name="Zhang F."/>
            <person name="Jiang W."/>
            <person name="Ma Y."/>
            <person name="Chen M."/>
            <person name="Hao X."/>
            <person name="Li L."/>
            <person name="Tang Y."/>
            <person name="Lv G."/>
            <person name="Zhou Y."/>
            <person name="Sun X."/>
            <person name="Brodelius P.E."/>
            <person name="Rose J.K.C."/>
            <person name="Tang K."/>
        </authorList>
    </citation>
    <scope>NUCLEOTIDE SEQUENCE [LARGE SCALE GENOMIC DNA]</scope>
    <source>
        <strain evidence="3">cv. Huhao1</strain>
        <tissue evidence="2">Leaf</tissue>
    </source>
</reference>
<dbReference type="STRING" id="35608.A0A2U1P468"/>
<name>A0A2U1P468_ARTAN</name>
<feature type="region of interest" description="Disordered" evidence="1">
    <location>
        <begin position="1"/>
        <end position="45"/>
    </location>
</feature>
<evidence type="ECO:0000313" key="3">
    <source>
        <dbReference type="Proteomes" id="UP000245207"/>
    </source>
</evidence>
<gene>
    <name evidence="2" type="ORF">CTI12_AA195540</name>
</gene>
<comment type="caution">
    <text evidence="2">The sequence shown here is derived from an EMBL/GenBank/DDBJ whole genome shotgun (WGS) entry which is preliminary data.</text>
</comment>
<proteinExistence type="predicted"/>
<dbReference type="EMBL" id="PKPP01001708">
    <property type="protein sequence ID" value="PWA80565.1"/>
    <property type="molecule type" value="Genomic_DNA"/>
</dbReference>
<organism evidence="2 3">
    <name type="scientific">Artemisia annua</name>
    <name type="common">Sweet wormwood</name>
    <dbReference type="NCBI Taxonomy" id="35608"/>
    <lineage>
        <taxon>Eukaryota</taxon>
        <taxon>Viridiplantae</taxon>
        <taxon>Streptophyta</taxon>
        <taxon>Embryophyta</taxon>
        <taxon>Tracheophyta</taxon>
        <taxon>Spermatophyta</taxon>
        <taxon>Magnoliopsida</taxon>
        <taxon>eudicotyledons</taxon>
        <taxon>Gunneridae</taxon>
        <taxon>Pentapetalae</taxon>
        <taxon>asterids</taxon>
        <taxon>campanulids</taxon>
        <taxon>Asterales</taxon>
        <taxon>Asteraceae</taxon>
        <taxon>Asteroideae</taxon>
        <taxon>Anthemideae</taxon>
        <taxon>Artemisiinae</taxon>
        <taxon>Artemisia</taxon>
    </lineage>
</organism>
<sequence length="100" mass="11225">MAKYINQTKKFKRLKKARADADGGHSGFSDEEENDGTGKGGRSAENNISRSLFIDDVCRLLKAKKNVADEPKQDWVKPFISDINCSVPRQTFSWAFLKTA</sequence>
<accession>A0A2U1P468</accession>
<evidence type="ECO:0000256" key="1">
    <source>
        <dbReference type="SAM" id="MobiDB-lite"/>
    </source>
</evidence>
<dbReference type="AlphaFoldDB" id="A0A2U1P468"/>
<protein>
    <submittedName>
        <fullName evidence="2">Spt6 acidic, N-terminal domain-containing protein</fullName>
    </submittedName>
</protein>